<proteinExistence type="predicted"/>
<evidence type="ECO:0000256" key="1">
    <source>
        <dbReference type="SAM" id="SignalP"/>
    </source>
</evidence>
<organism evidence="2 3">
    <name type="scientific">Colletotrichum asianum</name>
    <dbReference type="NCBI Taxonomy" id="702518"/>
    <lineage>
        <taxon>Eukaryota</taxon>
        <taxon>Fungi</taxon>
        <taxon>Dikarya</taxon>
        <taxon>Ascomycota</taxon>
        <taxon>Pezizomycotina</taxon>
        <taxon>Sordariomycetes</taxon>
        <taxon>Hypocreomycetidae</taxon>
        <taxon>Glomerellales</taxon>
        <taxon>Glomerellaceae</taxon>
        <taxon>Colletotrichum</taxon>
        <taxon>Colletotrichum gloeosporioides species complex</taxon>
    </lineage>
</organism>
<sequence length="159" mass="17122">MLFTNIAPAALAIFAVLAPSALAVPAPEAVGVEVPVAEVAARAPDDVVAREIDELPTRDVEEVEATDLEDLEARQANTVTLQLFGTNTCNSGSGGPHRTYNRNQCVTLAAHTRGINLIRGPCFIYTYEDGTCGKNPRTFKGGFCLNTQTQPRWSFRVVC</sequence>
<reference evidence="2 3" key="1">
    <citation type="submission" date="2019-12" db="EMBL/GenBank/DDBJ databases">
        <title>A genome sequence resource for the geographically widespread anthracnose pathogen Colletotrichum asianum.</title>
        <authorList>
            <person name="Meng Y."/>
        </authorList>
    </citation>
    <scope>NUCLEOTIDE SEQUENCE [LARGE SCALE GENOMIC DNA]</scope>
    <source>
        <strain evidence="2 3">ICMP 18580</strain>
    </source>
</reference>
<dbReference type="AlphaFoldDB" id="A0A8H3ZPB7"/>
<keyword evidence="3" id="KW-1185">Reference proteome</keyword>
<dbReference type="OrthoDB" id="4824062at2759"/>
<keyword evidence="1" id="KW-0732">Signal</keyword>
<gene>
    <name evidence="2" type="ORF">GQ607_006048</name>
</gene>
<protein>
    <submittedName>
        <fullName evidence="2">Uncharacterized protein</fullName>
    </submittedName>
</protein>
<evidence type="ECO:0000313" key="3">
    <source>
        <dbReference type="Proteomes" id="UP000434172"/>
    </source>
</evidence>
<feature type="signal peptide" evidence="1">
    <location>
        <begin position="1"/>
        <end position="23"/>
    </location>
</feature>
<accession>A0A8H3ZPB7</accession>
<evidence type="ECO:0000313" key="2">
    <source>
        <dbReference type="EMBL" id="KAF0326708.1"/>
    </source>
</evidence>
<dbReference type="EMBL" id="WOWK01000028">
    <property type="protein sequence ID" value="KAF0326708.1"/>
    <property type="molecule type" value="Genomic_DNA"/>
</dbReference>
<comment type="caution">
    <text evidence="2">The sequence shown here is derived from an EMBL/GenBank/DDBJ whole genome shotgun (WGS) entry which is preliminary data.</text>
</comment>
<dbReference type="Proteomes" id="UP000434172">
    <property type="component" value="Unassembled WGS sequence"/>
</dbReference>
<name>A0A8H3ZPB7_9PEZI</name>
<feature type="chain" id="PRO_5034765549" evidence="1">
    <location>
        <begin position="24"/>
        <end position="159"/>
    </location>
</feature>